<organism evidence="2">
    <name type="scientific">Odontella aurita</name>
    <dbReference type="NCBI Taxonomy" id="265563"/>
    <lineage>
        <taxon>Eukaryota</taxon>
        <taxon>Sar</taxon>
        <taxon>Stramenopiles</taxon>
        <taxon>Ochrophyta</taxon>
        <taxon>Bacillariophyta</taxon>
        <taxon>Mediophyceae</taxon>
        <taxon>Biddulphiophycidae</taxon>
        <taxon>Eupodiscales</taxon>
        <taxon>Odontellaceae</taxon>
        <taxon>Odontella</taxon>
    </lineage>
</organism>
<gene>
    <name evidence="2" type="ORF">OAUR00152_LOCUS25949</name>
</gene>
<name>A0A7S4JCM4_9STRA</name>
<evidence type="ECO:0000313" key="2">
    <source>
        <dbReference type="EMBL" id="CAE2259419.1"/>
    </source>
</evidence>
<protein>
    <submittedName>
        <fullName evidence="2">Uncharacterized protein</fullName>
    </submittedName>
</protein>
<evidence type="ECO:0000256" key="1">
    <source>
        <dbReference type="SAM" id="MobiDB-lite"/>
    </source>
</evidence>
<feature type="region of interest" description="Disordered" evidence="1">
    <location>
        <begin position="46"/>
        <end position="68"/>
    </location>
</feature>
<accession>A0A7S4JCM4</accession>
<proteinExistence type="predicted"/>
<sequence length="238" mass="26202">MAPTQISFSDLDGYFHGQRSFGQMSTSSVEDENYRRPEVFLSRLLSSTSSESSRSEQGRSSESAVSATSSTGKGCAYLLSVLERVTDSDRSYVLTNNYENPRQRQQKCTHASAPKKRHGGGSFTLRQAMKRIRTDEQSRQDEMRRMASVAMSRTEEVTHVAQTENLNAKSIPARIQQDQFQVVMASKVGSHQTYHELASSDMGGGGRVVAVTGGSIVMAPDTPPRVQTKRVVARARCA</sequence>
<dbReference type="AlphaFoldDB" id="A0A7S4JCM4"/>
<dbReference type="EMBL" id="HBKQ01037581">
    <property type="protein sequence ID" value="CAE2259419.1"/>
    <property type="molecule type" value="Transcribed_RNA"/>
</dbReference>
<reference evidence="2" key="1">
    <citation type="submission" date="2021-01" db="EMBL/GenBank/DDBJ databases">
        <authorList>
            <person name="Corre E."/>
            <person name="Pelletier E."/>
            <person name="Niang G."/>
            <person name="Scheremetjew M."/>
            <person name="Finn R."/>
            <person name="Kale V."/>
            <person name="Holt S."/>
            <person name="Cochrane G."/>
            <person name="Meng A."/>
            <person name="Brown T."/>
            <person name="Cohen L."/>
        </authorList>
    </citation>
    <scope>NUCLEOTIDE SEQUENCE</scope>
    <source>
        <strain evidence="2">Isolate 1302-5</strain>
    </source>
</reference>
<feature type="region of interest" description="Disordered" evidence="1">
    <location>
        <begin position="96"/>
        <end position="121"/>
    </location>
</feature>